<reference evidence="2" key="1">
    <citation type="submission" date="2022-06" db="EMBL/GenBank/DDBJ databases">
        <title>Complete genome sequences of two strains of the flax pathogen Septoria linicola.</title>
        <authorList>
            <person name="Lapalu N."/>
            <person name="Simon A."/>
            <person name="Demenou B."/>
            <person name="Paumier D."/>
            <person name="Guillot M.-P."/>
            <person name="Gout L."/>
            <person name="Valade R."/>
        </authorList>
    </citation>
    <scope>NUCLEOTIDE SEQUENCE</scope>
    <source>
        <strain evidence="2">SE15195</strain>
    </source>
</reference>
<protein>
    <submittedName>
        <fullName evidence="2">Uncharacterized protein</fullName>
    </submittedName>
</protein>
<dbReference type="AlphaFoldDB" id="A0A9Q9AXD9"/>
<organism evidence="2 3">
    <name type="scientific">Septoria linicola</name>
    <dbReference type="NCBI Taxonomy" id="215465"/>
    <lineage>
        <taxon>Eukaryota</taxon>
        <taxon>Fungi</taxon>
        <taxon>Dikarya</taxon>
        <taxon>Ascomycota</taxon>
        <taxon>Pezizomycotina</taxon>
        <taxon>Dothideomycetes</taxon>
        <taxon>Dothideomycetidae</taxon>
        <taxon>Mycosphaerellales</taxon>
        <taxon>Mycosphaerellaceae</taxon>
        <taxon>Septoria</taxon>
    </lineage>
</organism>
<evidence type="ECO:0000313" key="3">
    <source>
        <dbReference type="Proteomes" id="UP001056384"/>
    </source>
</evidence>
<gene>
    <name evidence="2" type="ORF">Slin15195_G101180</name>
</gene>
<sequence>MEQEEPMQTFFEAAFMDDEGIPTYGAQAVGQSAALNSLLVASDFDLEFPSLADQHATAGFRIALAQVQKQNFVTQQIYNDRQLPLSKWLYNAYCDQNVSLRRIPGSDQRRPQENEGPSAEKLFLDQRRFRRNVLRQAALKSQRLRDVTLMIIEWGGDFNSALSLPPMALPGERYVRLEDMWPDSNWSEASLAKSRSRTEPEGMSGEELKVDGCCASCDEDRLLGMNSFLDFDKYYGSGVARGGGNDKNSIAFSDVPKMQLMPDFVYPTRPVQSVPITHSDSRKRPRQDSQTSYTYAAKFLKTQQIAYASESSQRHGTLLQQNIPQMQQRPRSVPSLPPQYAILPGMPSGADGLPMPIAQLPSLFPPLSSANDDDAEADLETLSSCVDVDAIDSPLHEGQKQAEVL</sequence>
<keyword evidence="3" id="KW-1185">Reference proteome</keyword>
<accession>A0A9Q9AXD9</accession>
<proteinExistence type="predicted"/>
<evidence type="ECO:0000256" key="1">
    <source>
        <dbReference type="SAM" id="MobiDB-lite"/>
    </source>
</evidence>
<dbReference type="Proteomes" id="UP001056384">
    <property type="component" value="Chromosome 9"/>
</dbReference>
<name>A0A9Q9AXD9_9PEZI</name>
<dbReference type="EMBL" id="CP099426">
    <property type="protein sequence ID" value="USW56799.1"/>
    <property type="molecule type" value="Genomic_DNA"/>
</dbReference>
<evidence type="ECO:0000313" key="2">
    <source>
        <dbReference type="EMBL" id="USW56799.1"/>
    </source>
</evidence>
<feature type="region of interest" description="Disordered" evidence="1">
    <location>
        <begin position="271"/>
        <end position="291"/>
    </location>
</feature>